<protein>
    <submittedName>
        <fullName evidence="2">Uncharacterized protein</fullName>
    </submittedName>
</protein>
<keyword evidence="1" id="KW-0732">Signal</keyword>
<dbReference type="EMBL" id="AAMT01000001">
    <property type="protein sequence ID" value="EAQ14881.1"/>
    <property type="molecule type" value="Genomic_DNA"/>
</dbReference>
<dbReference type="eggNOG" id="ENOG5033MFA">
    <property type="taxonomic scope" value="Bacteria"/>
</dbReference>
<dbReference type="RefSeq" id="WP_008334821.1">
    <property type="nucleotide sequence ID" value="NZ_CH902578.1"/>
</dbReference>
<comment type="caution">
    <text evidence="2">The sequence shown here is derived from an EMBL/GenBank/DDBJ whole genome shotgun (WGS) entry which is preliminary data.</text>
</comment>
<dbReference type="HOGENOM" id="CLU_2023919_0_0_5"/>
<name>A3VAE0_9RHOB</name>
<proteinExistence type="predicted"/>
<accession>A3VAE0</accession>
<evidence type="ECO:0000256" key="1">
    <source>
        <dbReference type="SAM" id="SignalP"/>
    </source>
</evidence>
<sequence>MTVKALTFFALFATPLPVQAQPYSTSMAQCAGLYDALTRLMTSVDKQESLAVAASRYLGSARAQAMREGRSDAEKAVEATYFSTRDEWIAKGARIVFSQEFHDWAAYCRSFAQDQGIDLGLS</sequence>
<keyword evidence="3" id="KW-1185">Reference proteome</keyword>
<organism evidence="2 3">
    <name type="scientific">Maritimibacter alkaliphilus HTCC2654</name>
    <dbReference type="NCBI Taxonomy" id="314271"/>
    <lineage>
        <taxon>Bacteria</taxon>
        <taxon>Pseudomonadati</taxon>
        <taxon>Pseudomonadota</taxon>
        <taxon>Alphaproteobacteria</taxon>
        <taxon>Rhodobacterales</taxon>
        <taxon>Roseobacteraceae</taxon>
        <taxon>Maritimibacter</taxon>
    </lineage>
</organism>
<dbReference type="STRING" id="314271.RB2654_19898"/>
<dbReference type="AlphaFoldDB" id="A3VAE0"/>
<gene>
    <name evidence="2" type="ORF">RB2654_19898</name>
</gene>
<feature type="chain" id="PRO_5002660166" evidence="1">
    <location>
        <begin position="21"/>
        <end position="122"/>
    </location>
</feature>
<evidence type="ECO:0000313" key="2">
    <source>
        <dbReference type="EMBL" id="EAQ14881.1"/>
    </source>
</evidence>
<dbReference type="OrthoDB" id="7726157at2"/>
<dbReference type="Proteomes" id="UP000002931">
    <property type="component" value="Unassembled WGS sequence"/>
</dbReference>
<feature type="signal peptide" evidence="1">
    <location>
        <begin position="1"/>
        <end position="20"/>
    </location>
</feature>
<evidence type="ECO:0000313" key="3">
    <source>
        <dbReference type="Proteomes" id="UP000002931"/>
    </source>
</evidence>
<reference evidence="2 3" key="1">
    <citation type="journal article" date="2010" name="J. Bacteriol.">
        <title>Genome sequences of Pelagibaca bermudensis HTCC2601T and Maritimibacter alkaliphilus HTCC2654T, the type strains of two marine Roseobacter genera.</title>
        <authorList>
            <person name="Thrash J.C."/>
            <person name="Cho J.C."/>
            <person name="Ferriera S."/>
            <person name="Johnson J."/>
            <person name="Vergin K.L."/>
            <person name="Giovannoni S.J."/>
        </authorList>
    </citation>
    <scope>NUCLEOTIDE SEQUENCE [LARGE SCALE GENOMIC DNA]</scope>
    <source>
        <strain evidence="2 3">HTCC2654</strain>
    </source>
</reference>